<evidence type="ECO:0000313" key="1">
    <source>
        <dbReference type="EMBL" id="BCS88830.1"/>
    </source>
</evidence>
<gene>
    <name evidence="1" type="ORF">PSDVSF_20720</name>
</gene>
<reference evidence="1" key="1">
    <citation type="journal article" date="2022" name="Arch. Microbiol.">
        <title>Pseudodesulfovibrio sediminis sp. nov., a mesophilic and neutrophilic sulfate-reducing bacterium isolated from sediment of a brackish lake.</title>
        <authorList>
            <person name="Takahashi A."/>
            <person name="Kojima H."/>
            <person name="Watanabe M."/>
            <person name="Fukui M."/>
        </authorList>
    </citation>
    <scope>NUCLEOTIDE SEQUENCE</scope>
    <source>
        <strain evidence="1">SF6</strain>
    </source>
</reference>
<protein>
    <submittedName>
        <fullName evidence="1">Uncharacterized protein</fullName>
    </submittedName>
</protein>
<evidence type="ECO:0000313" key="2">
    <source>
        <dbReference type="Proteomes" id="UP001053296"/>
    </source>
</evidence>
<organism evidence="1 2">
    <name type="scientific">Pseudodesulfovibrio sediminis</name>
    <dbReference type="NCBI Taxonomy" id="2810563"/>
    <lineage>
        <taxon>Bacteria</taxon>
        <taxon>Pseudomonadati</taxon>
        <taxon>Thermodesulfobacteriota</taxon>
        <taxon>Desulfovibrionia</taxon>
        <taxon>Desulfovibrionales</taxon>
        <taxon>Desulfovibrionaceae</taxon>
    </lineage>
</organism>
<keyword evidence="2" id="KW-1185">Reference proteome</keyword>
<accession>A0ABN6ETM0</accession>
<proteinExistence type="predicted"/>
<dbReference type="EMBL" id="AP024485">
    <property type="protein sequence ID" value="BCS88830.1"/>
    <property type="molecule type" value="Genomic_DNA"/>
</dbReference>
<name>A0ABN6ETM0_9BACT</name>
<dbReference type="Gene3D" id="3.40.50.2000">
    <property type="entry name" value="Glycogen Phosphorylase B"/>
    <property type="match status" value="1"/>
</dbReference>
<sequence length="335" mass="37051">MVSKGNTMKTYIFLPPVKKPTGGITVLRQLADILHQNGHEAFLVPREAGGWRPEGLADAAPIVEWNALQMTSSDLWLVPEGWVNALVPGMEAGALCFSYVQNWAYLFSSLPEGVDWHHLPVEFLAVSDPVSRFIKESTFKDAPILRPGIDRTIFYPPQKRDNGTIKVAYMPRKNKAMAEQIMAIFEHRAGLGAVTWVPLEGLDAHGVADALRACHIFLATGFPEGCPLPPLEALACGCLPVGFTGFGGWDYMRQIQEEPRYTPWVHLREVNWAGNGFWCADGDALDAALCLEEAVSLIKNEDLYLLAAFEAGQETANAYSLAEQKRAILNLWDQL</sequence>
<dbReference type="SUPFAM" id="SSF53756">
    <property type="entry name" value="UDP-Glycosyltransferase/glycogen phosphorylase"/>
    <property type="match status" value="1"/>
</dbReference>
<dbReference type="Proteomes" id="UP001053296">
    <property type="component" value="Chromosome"/>
</dbReference>